<dbReference type="InterPro" id="IPR036396">
    <property type="entry name" value="Cyt_P450_sf"/>
</dbReference>
<organism evidence="10 11">
    <name type="scientific">Pelobates cultripes</name>
    <name type="common">Western spadefoot toad</name>
    <dbReference type="NCBI Taxonomy" id="61616"/>
    <lineage>
        <taxon>Eukaryota</taxon>
        <taxon>Metazoa</taxon>
        <taxon>Chordata</taxon>
        <taxon>Craniata</taxon>
        <taxon>Vertebrata</taxon>
        <taxon>Euteleostomi</taxon>
        <taxon>Amphibia</taxon>
        <taxon>Batrachia</taxon>
        <taxon>Anura</taxon>
        <taxon>Pelobatoidea</taxon>
        <taxon>Pelobatidae</taxon>
        <taxon>Pelobates</taxon>
    </lineage>
</organism>
<dbReference type="FunFam" id="1.10.630.10:FF:000006">
    <property type="entry name" value="Cytochrome P450 302a1, mitochondrial"/>
    <property type="match status" value="1"/>
</dbReference>
<dbReference type="InterPro" id="IPR001128">
    <property type="entry name" value="Cyt_P450"/>
</dbReference>
<keyword evidence="4 8" id="KW-0479">Metal-binding</keyword>
<feature type="binding site" description="axial binding residue" evidence="8">
    <location>
        <position position="466"/>
    </location>
    <ligand>
        <name>heme</name>
        <dbReference type="ChEBI" id="CHEBI:30413"/>
    </ligand>
    <ligandPart>
        <name>Fe</name>
        <dbReference type="ChEBI" id="CHEBI:18248"/>
    </ligandPart>
</feature>
<dbReference type="PROSITE" id="PS00086">
    <property type="entry name" value="CYTOCHROME_P450"/>
    <property type="match status" value="1"/>
</dbReference>
<name>A0AAD1SL59_PELCU</name>
<dbReference type="Gene3D" id="1.10.630.10">
    <property type="entry name" value="Cytochrome P450"/>
    <property type="match status" value="1"/>
</dbReference>
<evidence type="ECO:0000256" key="2">
    <source>
        <dbReference type="ARBA" id="ARBA00010617"/>
    </source>
</evidence>
<dbReference type="SUPFAM" id="SSF48264">
    <property type="entry name" value="Cytochrome P450"/>
    <property type="match status" value="1"/>
</dbReference>
<dbReference type="EMBL" id="OW240918">
    <property type="protein sequence ID" value="CAH2305241.1"/>
    <property type="molecule type" value="Genomic_DNA"/>
</dbReference>
<dbReference type="PRINTS" id="PR00463">
    <property type="entry name" value="EP450I"/>
</dbReference>
<dbReference type="PANTHER" id="PTHR24279">
    <property type="entry name" value="CYTOCHROME P450"/>
    <property type="match status" value="1"/>
</dbReference>
<evidence type="ECO:0000256" key="8">
    <source>
        <dbReference type="PIRSR" id="PIRSR602401-1"/>
    </source>
</evidence>
<gene>
    <name evidence="10" type="ORF">PECUL_23A022073</name>
</gene>
<dbReference type="Proteomes" id="UP001295444">
    <property type="component" value="Chromosome 07"/>
</dbReference>
<evidence type="ECO:0000256" key="3">
    <source>
        <dbReference type="ARBA" id="ARBA00022617"/>
    </source>
</evidence>
<dbReference type="InterPro" id="IPR050479">
    <property type="entry name" value="CYP11_CYP27_families"/>
</dbReference>
<evidence type="ECO:0000313" key="11">
    <source>
        <dbReference type="Proteomes" id="UP001295444"/>
    </source>
</evidence>
<evidence type="ECO:0000256" key="7">
    <source>
        <dbReference type="ARBA" id="ARBA00023033"/>
    </source>
</evidence>
<dbReference type="InterPro" id="IPR002401">
    <property type="entry name" value="Cyt_P450_E_grp-I"/>
</dbReference>
<dbReference type="GO" id="GO:0042359">
    <property type="term" value="P:vitamin D metabolic process"/>
    <property type="evidence" value="ECO:0007669"/>
    <property type="project" value="UniProtKB-ARBA"/>
</dbReference>
<evidence type="ECO:0000256" key="4">
    <source>
        <dbReference type="ARBA" id="ARBA00022723"/>
    </source>
</evidence>
<dbReference type="PANTHER" id="PTHR24279:SF123">
    <property type="entry name" value="CYTOCHROME P450 FAMILY 27 SUBFAMILY A MEMBER 1"/>
    <property type="match status" value="1"/>
</dbReference>
<proteinExistence type="inferred from homology"/>
<comment type="similarity">
    <text evidence="2 9">Belongs to the cytochrome P450 family.</text>
</comment>
<dbReference type="GO" id="GO:0004497">
    <property type="term" value="F:monooxygenase activity"/>
    <property type="evidence" value="ECO:0007669"/>
    <property type="project" value="UniProtKB-KW"/>
</dbReference>
<dbReference type="GO" id="GO:0006700">
    <property type="term" value="P:C21-steroid hormone biosynthetic process"/>
    <property type="evidence" value="ECO:0007669"/>
    <property type="project" value="TreeGrafter"/>
</dbReference>
<evidence type="ECO:0000256" key="1">
    <source>
        <dbReference type="ARBA" id="ARBA00001971"/>
    </source>
</evidence>
<evidence type="ECO:0000313" key="10">
    <source>
        <dbReference type="EMBL" id="CAH2305241.1"/>
    </source>
</evidence>
<dbReference type="InterPro" id="IPR017972">
    <property type="entry name" value="Cyt_P450_CS"/>
</dbReference>
<reference evidence="10" key="1">
    <citation type="submission" date="2022-03" db="EMBL/GenBank/DDBJ databases">
        <authorList>
            <person name="Alioto T."/>
            <person name="Alioto T."/>
            <person name="Gomez Garrido J."/>
        </authorList>
    </citation>
    <scope>NUCLEOTIDE SEQUENCE</scope>
</reference>
<evidence type="ECO:0000256" key="5">
    <source>
        <dbReference type="ARBA" id="ARBA00023002"/>
    </source>
</evidence>
<dbReference type="GO" id="GO:0006704">
    <property type="term" value="P:glucocorticoid biosynthetic process"/>
    <property type="evidence" value="ECO:0007669"/>
    <property type="project" value="TreeGrafter"/>
</dbReference>
<protein>
    <submittedName>
        <fullName evidence="10">Sterol 26-hydroxylase, mitochondrial-like</fullName>
    </submittedName>
</protein>
<keyword evidence="7 9" id="KW-0503">Monooxygenase</keyword>
<keyword evidence="11" id="KW-1185">Reference proteome</keyword>
<dbReference type="GO" id="GO:0020037">
    <property type="term" value="F:heme binding"/>
    <property type="evidence" value="ECO:0007669"/>
    <property type="project" value="InterPro"/>
</dbReference>
<dbReference type="GO" id="GO:0071375">
    <property type="term" value="P:cellular response to peptide hormone stimulus"/>
    <property type="evidence" value="ECO:0007669"/>
    <property type="project" value="TreeGrafter"/>
</dbReference>
<sequence>MLTPASLRCLLPLGRKKGLSLLQTCRITGTQGRLTAGAAAAGVTEGEKRYKTFDDLPGPNLLTSIYWVFLKGYWQYSHELQGVFKKKYGPIWKTTLGRYKVVNVVDVDLVETILRKEGNYPIRNDMELWKIYRRMRDLELGPFTVEGHRWKTLRTVLNTRMLKPGEALLYTDYINEVVTDFLLRLDELRENSSSGVMVEDVLKAMYRFAFEGISYILFETRIGCLEKQISPDTQGFIDSIGGALKYAVLVTFFPQWTKSFLPIWDRYIAYWDHMFHFGKVLIDNKMNSIQERLDRGEEVKGEYLTYLLSSGKLTVKEVYSSVTELLLAGVDTTSNTLTWTMFLLSKHPEIQDQLFKEVSSVIPGRKIPTSDDINNMPLLKAVIRESLRIYPAVATNSRVVVEKPMVVGDYCFPEGTQFTLGHYQIAREEANFPEPTKFIPQRWFRDQRVKNNPFSAIPFGHGIRACVGRRIAELEMYLALSRIIQKYEIKPDPKGAKIRSVARLALVPNKPIRLEFHVRDQWAAHSS</sequence>
<comment type="cofactor">
    <cofactor evidence="1 8">
        <name>heme</name>
        <dbReference type="ChEBI" id="CHEBI:30413"/>
    </cofactor>
</comment>
<dbReference type="AlphaFoldDB" id="A0AAD1SL59"/>
<dbReference type="GO" id="GO:0034650">
    <property type="term" value="P:cortisol metabolic process"/>
    <property type="evidence" value="ECO:0007669"/>
    <property type="project" value="TreeGrafter"/>
</dbReference>
<evidence type="ECO:0000256" key="6">
    <source>
        <dbReference type="ARBA" id="ARBA00023004"/>
    </source>
</evidence>
<keyword evidence="3 8" id="KW-0349">Heme</keyword>
<keyword evidence="5 9" id="KW-0560">Oxidoreductase</keyword>
<dbReference type="GO" id="GO:0008203">
    <property type="term" value="P:cholesterol metabolic process"/>
    <property type="evidence" value="ECO:0007669"/>
    <property type="project" value="TreeGrafter"/>
</dbReference>
<dbReference type="GO" id="GO:0016705">
    <property type="term" value="F:oxidoreductase activity, acting on paired donors, with incorporation or reduction of molecular oxygen"/>
    <property type="evidence" value="ECO:0007669"/>
    <property type="project" value="InterPro"/>
</dbReference>
<dbReference type="PRINTS" id="PR00385">
    <property type="entry name" value="P450"/>
</dbReference>
<dbReference type="GO" id="GO:0005743">
    <property type="term" value="C:mitochondrial inner membrane"/>
    <property type="evidence" value="ECO:0007669"/>
    <property type="project" value="TreeGrafter"/>
</dbReference>
<dbReference type="GO" id="GO:0005506">
    <property type="term" value="F:iron ion binding"/>
    <property type="evidence" value="ECO:0007669"/>
    <property type="project" value="InterPro"/>
</dbReference>
<evidence type="ECO:0000256" key="9">
    <source>
        <dbReference type="RuleBase" id="RU000461"/>
    </source>
</evidence>
<dbReference type="Pfam" id="PF00067">
    <property type="entry name" value="p450"/>
    <property type="match status" value="1"/>
</dbReference>
<accession>A0AAD1SL59</accession>
<keyword evidence="6 8" id="KW-0408">Iron</keyword>